<reference evidence="2" key="1">
    <citation type="journal article" date="2020" name="Nat. Commun.">
        <title>Large-scale genome sequencing of mycorrhizal fungi provides insights into the early evolution of symbiotic traits.</title>
        <authorList>
            <person name="Miyauchi S."/>
            <person name="Kiss E."/>
            <person name="Kuo A."/>
            <person name="Drula E."/>
            <person name="Kohler A."/>
            <person name="Sanchez-Garcia M."/>
            <person name="Morin E."/>
            <person name="Andreopoulos B."/>
            <person name="Barry K.W."/>
            <person name="Bonito G."/>
            <person name="Buee M."/>
            <person name="Carver A."/>
            <person name="Chen C."/>
            <person name="Cichocki N."/>
            <person name="Clum A."/>
            <person name="Culley D."/>
            <person name="Crous P.W."/>
            <person name="Fauchery L."/>
            <person name="Girlanda M."/>
            <person name="Hayes R.D."/>
            <person name="Keri Z."/>
            <person name="LaButti K."/>
            <person name="Lipzen A."/>
            <person name="Lombard V."/>
            <person name="Magnuson J."/>
            <person name="Maillard F."/>
            <person name="Murat C."/>
            <person name="Nolan M."/>
            <person name="Ohm R.A."/>
            <person name="Pangilinan J."/>
            <person name="Pereira M.F."/>
            <person name="Perotto S."/>
            <person name="Peter M."/>
            <person name="Pfister S."/>
            <person name="Riley R."/>
            <person name="Sitrit Y."/>
            <person name="Stielow J.B."/>
            <person name="Szollosi G."/>
            <person name="Zifcakova L."/>
            <person name="Stursova M."/>
            <person name="Spatafora J.W."/>
            <person name="Tedersoo L."/>
            <person name="Vaario L.M."/>
            <person name="Yamada A."/>
            <person name="Yan M."/>
            <person name="Wang P."/>
            <person name="Xu J."/>
            <person name="Bruns T."/>
            <person name="Baldrian P."/>
            <person name="Vilgalys R."/>
            <person name="Dunand C."/>
            <person name="Henrissat B."/>
            <person name="Grigoriev I.V."/>
            <person name="Hibbett D."/>
            <person name="Nagy L.G."/>
            <person name="Martin F.M."/>
        </authorList>
    </citation>
    <scope>NUCLEOTIDE SEQUENCE</scope>
    <source>
        <strain evidence="2">UP504</strain>
    </source>
</reference>
<dbReference type="EMBL" id="MU128931">
    <property type="protein sequence ID" value="KAF9517446.1"/>
    <property type="molecule type" value="Genomic_DNA"/>
</dbReference>
<evidence type="ECO:0000313" key="2">
    <source>
        <dbReference type="EMBL" id="KAF9517446.1"/>
    </source>
</evidence>
<evidence type="ECO:0000256" key="1">
    <source>
        <dbReference type="SAM" id="SignalP"/>
    </source>
</evidence>
<protein>
    <recommendedName>
        <fullName evidence="4">Secreted protein</fullName>
    </recommendedName>
</protein>
<keyword evidence="1" id="KW-0732">Signal</keyword>
<dbReference type="Proteomes" id="UP000886523">
    <property type="component" value="Unassembled WGS sequence"/>
</dbReference>
<name>A0A9P6DWG1_9AGAM</name>
<evidence type="ECO:0008006" key="4">
    <source>
        <dbReference type="Google" id="ProtNLM"/>
    </source>
</evidence>
<comment type="caution">
    <text evidence="2">The sequence shown here is derived from an EMBL/GenBank/DDBJ whole genome shotgun (WGS) entry which is preliminary data.</text>
</comment>
<proteinExistence type="predicted"/>
<sequence>MSSCCAAPSESTALIAFTAFWLLKCGCLLESSSLGTRSAYHGLFSVRLSCTRGGLLTQIPVKNMRSEVLEPKSWHPLSVTAQPSRTFVQSSRILAPVGT</sequence>
<organism evidence="2 3">
    <name type="scientific">Hydnum rufescens UP504</name>
    <dbReference type="NCBI Taxonomy" id="1448309"/>
    <lineage>
        <taxon>Eukaryota</taxon>
        <taxon>Fungi</taxon>
        <taxon>Dikarya</taxon>
        <taxon>Basidiomycota</taxon>
        <taxon>Agaricomycotina</taxon>
        <taxon>Agaricomycetes</taxon>
        <taxon>Cantharellales</taxon>
        <taxon>Hydnaceae</taxon>
        <taxon>Hydnum</taxon>
    </lineage>
</organism>
<gene>
    <name evidence="2" type="ORF">BS47DRAFT_497548</name>
</gene>
<keyword evidence="3" id="KW-1185">Reference proteome</keyword>
<feature type="chain" id="PRO_5040246102" description="Secreted protein" evidence="1">
    <location>
        <begin position="29"/>
        <end position="99"/>
    </location>
</feature>
<dbReference type="AlphaFoldDB" id="A0A9P6DWG1"/>
<feature type="signal peptide" evidence="1">
    <location>
        <begin position="1"/>
        <end position="28"/>
    </location>
</feature>
<evidence type="ECO:0000313" key="3">
    <source>
        <dbReference type="Proteomes" id="UP000886523"/>
    </source>
</evidence>
<accession>A0A9P6DWG1</accession>